<dbReference type="AlphaFoldDB" id="A0AA40DLR3"/>
<accession>A0AA40DLR3</accession>
<name>A0AA40DLR3_9PEZI</name>
<evidence type="ECO:0000313" key="2">
    <source>
        <dbReference type="EMBL" id="KAK0705457.1"/>
    </source>
</evidence>
<dbReference type="Pfam" id="PF06985">
    <property type="entry name" value="HET"/>
    <property type="match status" value="1"/>
</dbReference>
<sequence>MAVYQYERLSNPGDIRVLHLLPGRHSDTLSGDIEHSNLDDPKCEYEALSYEWGRPEKTHVFHLQDGHFIRITSALHDALRDLRREPPSKRHRTIWADGICIDQDNKQELEKQVAIMGTIYRTARRVVTYIGPERDGSSTAIEFVRTLHHDCHPATVQHRPWYLRILQWTRPPAGVKLPPLSDPRWAAAKSLLSRGWASRCWCAQEFLLNPNLIMMCGRVEMPDYDCLLEVVRLTFIRALPAHLLPSSSEDPNAPAECLYNLGGMRYTVSRSQTPLLTLLIFSHPFRATNPLDKIYSLLGLASDQPTLRIPIDYTLRPETLYTTVATLLLAHSPSISLLHHSLPTKSLPLPSWVPDWSTWVYGTTGVTGAAAYCASGRTRFHPTVYPTGARLDLPGCLVDKITRLGSPIGPHYARLGEQWELVKTLKTRYDDSALVGVFWRTLVGGCTFHGPLAGEEYRGYFDAHVEFDKDSAARERERAREFIDAVRRKSRSRRLATTGMGYLGAVPEAAEVGDWVCMFHGGPSLYLVREREPGRWVYLGLAYVQGLMQGEVLEKKWYKESVISLV</sequence>
<dbReference type="PANTHER" id="PTHR24148">
    <property type="entry name" value="ANKYRIN REPEAT DOMAIN-CONTAINING PROTEIN 39 HOMOLOG-RELATED"/>
    <property type="match status" value="1"/>
</dbReference>
<dbReference type="Pfam" id="PF26639">
    <property type="entry name" value="Het-6_barrel"/>
    <property type="match status" value="1"/>
</dbReference>
<dbReference type="InterPro" id="IPR052895">
    <property type="entry name" value="HetReg/Transcr_Mod"/>
</dbReference>
<reference evidence="2" key="1">
    <citation type="submission" date="2023-06" db="EMBL/GenBank/DDBJ databases">
        <title>Genome-scale phylogeny and comparative genomics of the fungal order Sordariales.</title>
        <authorList>
            <consortium name="Lawrence Berkeley National Laboratory"/>
            <person name="Hensen N."/>
            <person name="Bonometti L."/>
            <person name="Westerberg I."/>
            <person name="Brannstrom I.O."/>
            <person name="Guillou S."/>
            <person name="Cros-Aarteil S."/>
            <person name="Calhoun S."/>
            <person name="Haridas S."/>
            <person name="Kuo A."/>
            <person name="Mondo S."/>
            <person name="Pangilinan J."/>
            <person name="Riley R."/>
            <person name="Labutti K."/>
            <person name="Andreopoulos B."/>
            <person name="Lipzen A."/>
            <person name="Chen C."/>
            <person name="Yanf M."/>
            <person name="Daum C."/>
            <person name="Ng V."/>
            <person name="Clum A."/>
            <person name="Steindorff A."/>
            <person name="Ohm R."/>
            <person name="Martin F."/>
            <person name="Silar P."/>
            <person name="Natvig D."/>
            <person name="Lalanne C."/>
            <person name="Gautier V."/>
            <person name="Ament-Velasquez S.L."/>
            <person name="Kruys A."/>
            <person name="Hutchinson M.I."/>
            <person name="Powell A.J."/>
            <person name="Barry K."/>
            <person name="Miller A.N."/>
            <person name="Grigoriev I.V."/>
            <person name="Debuchy R."/>
            <person name="Gladieux P."/>
            <person name="Thoren M.H."/>
            <person name="Johannesson H."/>
        </authorList>
    </citation>
    <scope>NUCLEOTIDE SEQUENCE</scope>
    <source>
        <strain evidence="2">SMH4607-1</strain>
    </source>
</reference>
<evidence type="ECO:0000313" key="3">
    <source>
        <dbReference type="Proteomes" id="UP001172102"/>
    </source>
</evidence>
<comment type="caution">
    <text evidence="2">The sequence shown here is derived from an EMBL/GenBank/DDBJ whole genome shotgun (WGS) entry which is preliminary data.</text>
</comment>
<dbReference type="Proteomes" id="UP001172102">
    <property type="component" value="Unassembled WGS sequence"/>
</dbReference>
<keyword evidence="3" id="KW-1185">Reference proteome</keyword>
<dbReference type="EMBL" id="JAUKUA010000007">
    <property type="protein sequence ID" value="KAK0705457.1"/>
    <property type="molecule type" value="Genomic_DNA"/>
</dbReference>
<gene>
    <name evidence="2" type="ORF">B0H67DRAFT_558058</name>
</gene>
<feature type="domain" description="Heterokaryon incompatibility" evidence="1">
    <location>
        <begin position="45"/>
        <end position="205"/>
    </location>
</feature>
<dbReference type="InterPro" id="IPR010730">
    <property type="entry name" value="HET"/>
</dbReference>
<proteinExistence type="predicted"/>
<dbReference type="PANTHER" id="PTHR24148:SF73">
    <property type="entry name" value="HET DOMAIN PROTEIN (AFU_ORTHOLOGUE AFUA_8G01020)"/>
    <property type="match status" value="1"/>
</dbReference>
<organism evidence="2 3">
    <name type="scientific">Lasiosphaeris hirsuta</name>
    <dbReference type="NCBI Taxonomy" id="260670"/>
    <lineage>
        <taxon>Eukaryota</taxon>
        <taxon>Fungi</taxon>
        <taxon>Dikarya</taxon>
        <taxon>Ascomycota</taxon>
        <taxon>Pezizomycotina</taxon>
        <taxon>Sordariomycetes</taxon>
        <taxon>Sordariomycetidae</taxon>
        <taxon>Sordariales</taxon>
        <taxon>Lasiosphaeriaceae</taxon>
        <taxon>Lasiosphaeris</taxon>
    </lineage>
</organism>
<evidence type="ECO:0000259" key="1">
    <source>
        <dbReference type="Pfam" id="PF06985"/>
    </source>
</evidence>
<protein>
    <submittedName>
        <fullName evidence="2">Heterokaryon incompatibility protein-domain-containing protein</fullName>
    </submittedName>
</protein>